<protein>
    <submittedName>
        <fullName evidence="1">Effector protein OEC30</fullName>
    </submittedName>
</protein>
<name>A0A088QTX0_9PEZI</name>
<feature type="non-terminal residue" evidence="1">
    <location>
        <position position="1"/>
    </location>
</feature>
<proteinExistence type="evidence at transcript level"/>
<reference evidence="1" key="1">
    <citation type="journal article" date="2014" name="Cell Host Microbe">
        <title>Convergent targeting of a common host protein-network by pathogen effectors from three kingdoms of life.</title>
        <authorList>
            <person name="Wessling R."/>
            <person name="Epple P.M."/>
            <person name="Altmann S."/>
            <person name="He Y."/>
            <person name="Yang L."/>
            <person name="McDonald N."/>
            <person name="Wiley K."/>
            <person name="Bader K.C."/>
            <person name="Glaesser C."/>
            <person name="Mukhtar M.S."/>
            <person name="Haigis S."/>
            <person name="Ghamsari L."/>
            <person name="Stephens A.E."/>
            <person name="Ecker J.R."/>
            <person name="Vidal M."/>
            <person name="Jones J.D.G."/>
            <person name="Mayer K.F.X."/>
            <person name="Ver Loren van Themaat E."/>
            <person name="Schulze-Lefert P."/>
            <person name="Dangl J.L."/>
            <person name="Panstruga R."/>
            <person name="Braun P."/>
        </authorList>
    </citation>
    <scope>NUCLEOTIDE SEQUENCE</scope>
</reference>
<evidence type="ECO:0000313" key="1">
    <source>
        <dbReference type="EMBL" id="AIN81186.1"/>
    </source>
</evidence>
<accession>A0A088QTX0</accession>
<dbReference type="EMBL" id="KM220843">
    <property type="protein sequence ID" value="AIN81186.1"/>
    <property type="molecule type" value="mRNA"/>
</dbReference>
<organism evidence="1">
    <name type="scientific">Golovinomyces orontii</name>
    <dbReference type="NCBI Taxonomy" id="62715"/>
    <lineage>
        <taxon>Eukaryota</taxon>
        <taxon>Fungi</taxon>
        <taxon>Dikarya</taxon>
        <taxon>Ascomycota</taxon>
        <taxon>Pezizomycotina</taxon>
        <taxon>Leotiomycetes</taxon>
        <taxon>Erysiphales</taxon>
        <taxon>Erysiphaceae</taxon>
        <taxon>Golovinomyces</taxon>
    </lineage>
</organism>
<sequence length="127" mass="14624">MFPKRQQDNAVLLSGLGVNFFCAPSQRFTYYEINSRAYKGCQKLHKYFGSTKLLHLLSKIKPSIPSVFKYSGDNFDETSPGSILYKIRIPRGHSKKMPHFYIVFSYISKNLACYAKGVEMVKQKQNI</sequence>
<dbReference type="AlphaFoldDB" id="A0A088QTX0"/>
<gene>
    <name evidence="1" type="primary">OEC30</name>
</gene>